<sequence>MKEVRCEFAPEPAKFNRTIDLQVALQHGPFSYNSQLFKGR</sequence>
<organism evidence="1">
    <name type="scientific">Rhizobium rhizogenes</name>
    <name type="common">Agrobacterium rhizogenes</name>
    <dbReference type="NCBI Taxonomy" id="359"/>
    <lineage>
        <taxon>Bacteria</taxon>
        <taxon>Pseudomonadati</taxon>
        <taxon>Pseudomonadota</taxon>
        <taxon>Alphaproteobacteria</taxon>
        <taxon>Hyphomicrobiales</taxon>
        <taxon>Rhizobiaceae</taxon>
        <taxon>Rhizobium/Agrobacterium group</taxon>
        <taxon>Rhizobium</taxon>
    </lineage>
</organism>
<reference evidence="1" key="1">
    <citation type="submission" date="2018-12" db="EMBL/GenBank/DDBJ databases">
        <title>Three Rhizobium rhizogenes strains isolated from the same crown gall tumor carry diverse plasmids.</title>
        <authorList>
            <person name="Pulawska J."/>
            <person name="Kuzmanovic N."/>
        </authorList>
    </citation>
    <scope>NUCLEOTIDE SEQUENCE</scope>
    <source>
        <strain evidence="1">C5.7</strain>
        <plasmid evidence="1">pC5.7d</plasmid>
    </source>
</reference>
<proteinExistence type="predicted"/>
<accession>A0A7S5DS33</accession>
<geneLocation type="plasmid" evidence="1">
    <name>pC5.7d</name>
</geneLocation>
<evidence type="ECO:0000313" key="1">
    <source>
        <dbReference type="EMBL" id="QCO89382.1"/>
    </source>
</evidence>
<keyword evidence="1" id="KW-0614">Plasmid</keyword>
<protein>
    <submittedName>
        <fullName evidence="1">Uncharacterized protein</fullName>
    </submittedName>
</protein>
<dbReference type="EMBL" id="MK318970">
    <property type="protein sequence ID" value="QCO89382.1"/>
    <property type="molecule type" value="Genomic_DNA"/>
</dbReference>
<gene>
    <name evidence="1" type="ORF">pC5.7d_666</name>
</gene>
<name>A0A7S5DS33_RHIRH</name>
<dbReference type="AlphaFoldDB" id="A0A7S5DS33"/>